<dbReference type="GO" id="GO:0003964">
    <property type="term" value="F:RNA-directed DNA polymerase activity"/>
    <property type="evidence" value="ECO:0007669"/>
    <property type="project" value="UniProtKB-KW"/>
</dbReference>
<dbReference type="AlphaFoldDB" id="A0A0A9ZA08"/>
<keyword evidence="4" id="KW-0255">Endonuclease</keyword>
<reference evidence="8" key="2">
    <citation type="submission" date="2014-07" db="EMBL/GenBank/DDBJ databases">
        <authorList>
            <person name="Hull J."/>
        </authorList>
    </citation>
    <scope>NUCLEOTIDE SEQUENCE</scope>
</reference>
<reference evidence="8" key="1">
    <citation type="journal article" date="2014" name="PLoS ONE">
        <title>Transcriptome-Based Identification of ABC Transporters in the Western Tarnished Plant Bug Lygus hesperus.</title>
        <authorList>
            <person name="Hull J.J."/>
            <person name="Chaney K."/>
            <person name="Geib S.M."/>
            <person name="Fabrick J.A."/>
            <person name="Brent C.S."/>
            <person name="Walsh D."/>
            <person name="Lavine L.C."/>
        </authorList>
    </citation>
    <scope>NUCLEOTIDE SEQUENCE</scope>
</reference>
<organism evidence="8">
    <name type="scientific">Lygus hesperus</name>
    <name type="common">Western plant bug</name>
    <dbReference type="NCBI Taxonomy" id="30085"/>
    <lineage>
        <taxon>Eukaryota</taxon>
        <taxon>Metazoa</taxon>
        <taxon>Ecdysozoa</taxon>
        <taxon>Arthropoda</taxon>
        <taxon>Hexapoda</taxon>
        <taxon>Insecta</taxon>
        <taxon>Pterygota</taxon>
        <taxon>Neoptera</taxon>
        <taxon>Paraneoptera</taxon>
        <taxon>Hemiptera</taxon>
        <taxon>Heteroptera</taxon>
        <taxon>Panheteroptera</taxon>
        <taxon>Cimicomorpha</taxon>
        <taxon>Miridae</taxon>
        <taxon>Mirini</taxon>
        <taxon>Lygus</taxon>
    </lineage>
</organism>
<accession>A0A0A9ZA08</accession>
<name>A0A0A9ZA08_LYGHE</name>
<dbReference type="FunFam" id="3.10.20.370:FF:000001">
    <property type="entry name" value="Retrovirus-related Pol polyprotein from transposon 17.6-like protein"/>
    <property type="match status" value="1"/>
</dbReference>
<dbReference type="GO" id="GO:0004519">
    <property type="term" value="F:endonuclease activity"/>
    <property type="evidence" value="ECO:0007669"/>
    <property type="project" value="UniProtKB-KW"/>
</dbReference>
<keyword evidence="6" id="KW-0695">RNA-directed DNA polymerase</keyword>
<gene>
    <name evidence="8" type="primary">pol_291</name>
    <name evidence="8" type="ORF">CM83_103738</name>
</gene>
<keyword evidence="2" id="KW-0548">Nucleotidyltransferase</keyword>
<feature type="domain" description="Reverse transcriptase RNase H-like" evidence="7">
    <location>
        <begin position="4"/>
        <end position="102"/>
    </location>
</feature>
<dbReference type="Gene3D" id="3.10.20.370">
    <property type="match status" value="1"/>
</dbReference>
<evidence type="ECO:0000256" key="3">
    <source>
        <dbReference type="ARBA" id="ARBA00022722"/>
    </source>
</evidence>
<evidence type="ECO:0000256" key="4">
    <source>
        <dbReference type="ARBA" id="ARBA00022759"/>
    </source>
</evidence>
<evidence type="ECO:0000313" key="8">
    <source>
        <dbReference type="EMBL" id="JAG38605.1"/>
    </source>
</evidence>
<evidence type="ECO:0000256" key="2">
    <source>
        <dbReference type="ARBA" id="ARBA00022695"/>
    </source>
</evidence>
<dbReference type="InterPro" id="IPR043502">
    <property type="entry name" value="DNA/RNA_pol_sf"/>
</dbReference>
<evidence type="ECO:0000256" key="5">
    <source>
        <dbReference type="ARBA" id="ARBA00022801"/>
    </source>
</evidence>
<dbReference type="InterPro" id="IPR041373">
    <property type="entry name" value="RT_RNaseH"/>
</dbReference>
<dbReference type="Pfam" id="PF17917">
    <property type="entry name" value="RT_RNaseH"/>
    <property type="match status" value="1"/>
</dbReference>
<keyword evidence="3" id="KW-0540">Nuclease</keyword>
<evidence type="ECO:0000259" key="7">
    <source>
        <dbReference type="Pfam" id="PF17917"/>
    </source>
</evidence>
<dbReference type="CDD" id="cd09274">
    <property type="entry name" value="RNase_HI_RT_Ty3"/>
    <property type="match status" value="1"/>
</dbReference>
<proteinExistence type="predicted"/>
<keyword evidence="1" id="KW-0808">Transferase</keyword>
<sequence>RYSELIVDASPDGLGAILAQPTETSPGIITYASRSLNDTEKRYSQIERELLAICWGIEHFRLYLFGSRFRVITDHKPLLGVISTNKITTPRLERLRLRLQGFNFNLIHRPGASNPSDYFSRHPEPTSSQSRTVENYVNFIVSGATPTPISRELISK</sequence>
<feature type="non-terminal residue" evidence="8">
    <location>
        <position position="1"/>
    </location>
</feature>
<evidence type="ECO:0000256" key="6">
    <source>
        <dbReference type="ARBA" id="ARBA00022918"/>
    </source>
</evidence>
<dbReference type="PANTHER" id="PTHR37984:SF5">
    <property type="entry name" value="PROTEIN NYNRIN-LIKE"/>
    <property type="match status" value="1"/>
</dbReference>
<dbReference type="EMBL" id="GBHO01004999">
    <property type="protein sequence ID" value="JAG38605.1"/>
    <property type="molecule type" value="Transcribed_RNA"/>
</dbReference>
<dbReference type="SUPFAM" id="SSF56672">
    <property type="entry name" value="DNA/RNA polymerases"/>
    <property type="match status" value="1"/>
</dbReference>
<feature type="non-terminal residue" evidence="8">
    <location>
        <position position="156"/>
    </location>
</feature>
<dbReference type="GO" id="GO:0016787">
    <property type="term" value="F:hydrolase activity"/>
    <property type="evidence" value="ECO:0007669"/>
    <property type="project" value="UniProtKB-KW"/>
</dbReference>
<evidence type="ECO:0000256" key="1">
    <source>
        <dbReference type="ARBA" id="ARBA00022679"/>
    </source>
</evidence>
<dbReference type="InterPro" id="IPR050951">
    <property type="entry name" value="Retrovirus_Pol_polyprotein"/>
</dbReference>
<keyword evidence="5" id="KW-0378">Hydrolase</keyword>
<dbReference type="PANTHER" id="PTHR37984">
    <property type="entry name" value="PROTEIN CBG26694"/>
    <property type="match status" value="1"/>
</dbReference>
<protein>
    <submittedName>
        <fullName evidence="8">Retrovirus-related Pol polyprotein from transposon opus</fullName>
    </submittedName>
</protein>